<dbReference type="InterPro" id="IPR051325">
    <property type="entry name" value="Nudix_hydrolase_domain"/>
</dbReference>
<gene>
    <name evidence="3" type="ORF">MCYG_01905</name>
</gene>
<dbReference type="GeneID" id="9229023"/>
<dbReference type="Pfam" id="PF00293">
    <property type="entry name" value="NUDIX"/>
    <property type="match status" value="1"/>
</dbReference>
<evidence type="ECO:0000256" key="1">
    <source>
        <dbReference type="ARBA" id="ARBA00022801"/>
    </source>
</evidence>
<dbReference type="PANTHER" id="PTHR21340">
    <property type="entry name" value="DIADENOSINE 5,5-P1,P4-TETRAPHOSPHATE PYROPHOSPHOHYDROLASE MUTT"/>
    <property type="match status" value="1"/>
</dbReference>
<evidence type="ECO:0000313" key="4">
    <source>
        <dbReference type="Proteomes" id="UP000002035"/>
    </source>
</evidence>
<evidence type="ECO:0000259" key="2">
    <source>
        <dbReference type="PROSITE" id="PS51462"/>
    </source>
</evidence>
<sequence length="168" mass="18867">MAASRFKTSQYSSGQFVESAGAVLFDFSQKEARTGEWLLSKGRRNCGEPRQDAALREVREEAGYQCHLYPVSMPTRAPAVTDANDTPDQLRVHPGLTEPFMLSIREIGDSNIKLIWWYIAELEENVLKMDGEGDFMAEFLDCDEAMRRLTFQGDKDVLAKAVSLVKGP</sequence>
<dbReference type="STRING" id="554155.C5FIA6"/>
<evidence type="ECO:0000313" key="3">
    <source>
        <dbReference type="EMBL" id="EEQ29086.1"/>
    </source>
</evidence>
<dbReference type="PANTHER" id="PTHR21340:SF0">
    <property type="entry name" value="BIS(5'-NUCLEOSYL)-TETRAPHOSPHATASE [ASYMMETRICAL]"/>
    <property type="match status" value="1"/>
</dbReference>
<dbReference type="PROSITE" id="PS00893">
    <property type="entry name" value="NUDIX_BOX"/>
    <property type="match status" value="1"/>
</dbReference>
<feature type="domain" description="Nudix hydrolase" evidence="2">
    <location>
        <begin position="1"/>
        <end position="141"/>
    </location>
</feature>
<dbReference type="AlphaFoldDB" id="C5FIA6"/>
<dbReference type="InterPro" id="IPR000086">
    <property type="entry name" value="NUDIX_hydrolase_dom"/>
</dbReference>
<dbReference type="InterPro" id="IPR020084">
    <property type="entry name" value="NUDIX_hydrolase_CS"/>
</dbReference>
<dbReference type="VEuPathDB" id="FungiDB:MCYG_01905"/>
<dbReference type="Gene3D" id="3.90.79.10">
    <property type="entry name" value="Nucleoside Triphosphate Pyrophosphohydrolase"/>
    <property type="match status" value="1"/>
</dbReference>
<dbReference type="OrthoDB" id="10259236at2759"/>
<proteinExistence type="predicted"/>
<dbReference type="OMA" id="KIIWWYI"/>
<dbReference type="Proteomes" id="UP000002035">
    <property type="component" value="Unassembled WGS sequence"/>
</dbReference>
<accession>C5FIA6</accession>
<keyword evidence="1" id="KW-0378">Hydrolase</keyword>
<dbReference type="GO" id="GO:0004081">
    <property type="term" value="F:bis(5'-nucleosyl)-tetraphosphatase (asymmetrical) activity"/>
    <property type="evidence" value="ECO:0007669"/>
    <property type="project" value="TreeGrafter"/>
</dbReference>
<organism evidence="3 4">
    <name type="scientific">Arthroderma otae (strain ATCC MYA-4605 / CBS 113480)</name>
    <name type="common">Microsporum canis</name>
    <dbReference type="NCBI Taxonomy" id="554155"/>
    <lineage>
        <taxon>Eukaryota</taxon>
        <taxon>Fungi</taxon>
        <taxon>Dikarya</taxon>
        <taxon>Ascomycota</taxon>
        <taxon>Pezizomycotina</taxon>
        <taxon>Eurotiomycetes</taxon>
        <taxon>Eurotiomycetidae</taxon>
        <taxon>Onygenales</taxon>
        <taxon>Arthrodermataceae</taxon>
        <taxon>Microsporum</taxon>
    </lineage>
</organism>
<dbReference type="HOGENOM" id="CLU_037162_2_2_1"/>
<dbReference type="EMBL" id="DS995702">
    <property type="protein sequence ID" value="EEQ29086.1"/>
    <property type="molecule type" value="Genomic_DNA"/>
</dbReference>
<dbReference type="PROSITE" id="PS51462">
    <property type="entry name" value="NUDIX"/>
    <property type="match status" value="1"/>
</dbReference>
<reference evidence="4" key="1">
    <citation type="journal article" date="2012" name="MBio">
        <title>Comparative genome analysis of Trichophyton rubrum and related dermatophytes reveals candidate genes involved in infection.</title>
        <authorList>
            <person name="Martinez D.A."/>
            <person name="Oliver B.G."/>
            <person name="Graeser Y."/>
            <person name="Goldberg J.M."/>
            <person name="Li W."/>
            <person name="Martinez-Rossi N.M."/>
            <person name="Monod M."/>
            <person name="Shelest E."/>
            <person name="Barton R.C."/>
            <person name="Birch E."/>
            <person name="Brakhage A.A."/>
            <person name="Chen Z."/>
            <person name="Gurr S.J."/>
            <person name="Heiman D."/>
            <person name="Heitman J."/>
            <person name="Kosti I."/>
            <person name="Rossi A."/>
            <person name="Saif S."/>
            <person name="Samalova M."/>
            <person name="Saunders C.W."/>
            <person name="Shea T."/>
            <person name="Summerbell R.C."/>
            <person name="Xu J."/>
            <person name="Young S."/>
            <person name="Zeng Q."/>
            <person name="Birren B.W."/>
            <person name="Cuomo C.A."/>
            <person name="White T.C."/>
        </authorList>
    </citation>
    <scope>NUCLEOTIDE SEQUENCE [LARGE SCALE GENOMIC DNA]</scope>
    <source>
        <strain evidence="4">ATCC MYA-4605 / CBS 113480</strain>
    </source>
</reference>
<dbReference type="eggNOG" id="ENOG502S6AN">
    <property type="taxonomic scope" value="Eukaryota"/>
</dbReference>
<keyword evidence="4" id="KW-1185">Reference proteome</keyword>
<dbReference type="GO" id="GO:0006167">
    <property type="term" value="P:AMP biosynthetic process"/>
    <property type="evidence" value="ECO:0007669"/>
    <property type="project" value="TreeGrafter"/>
</dbReference>
<dbReference type="InterPro" id="IPR015797">
    <property type="entry name" value="NUDIX_hydrolase-like_dom_sf"/>
</dbReference>
<protein>
    <recommendedName>
        <fullName evidence="2">Nudix hydrolase domain-containing protein</fullName>
    </recommendedName>
</protein>
<dbReference type="GO" id="GO:0006754">
    <property type="term" value="P:ATP biosynthetic process"/>
    <property type="evidence" value="ECO:0007669"/>
    <property type="project" value="TreeGrafter"/>
</dbReference>
<name>C5FIA6_ARTOC</name>
<dbReference type="SUPFAM" id="SSF55811">
    <property type="entry name" value="Nudix"/>
    <property type="match status" value="1"/>
</dbReference>
<dbReference type="RefSeq" id="XP_002848971.1">
    <property type="nucleotide sequence ID" value="XM_002848925.1"/>
</dbReference>